<dbReference type="STRING" id="1760988.SAMN02949497_0262"/>
<name>A0A1Y6DBR1_9GAMM</name>
<feature type="compositionally biased region" description="Polar residues" evidence="1">
    <location>
        <begin position="132"/>
        <end position="143"/>
    </location>
</feature>
<evidence type="ECO:0008006" key="4">
    <source>
        <dbReference type="Google" id="ProtNLM"/>
    </source>
</evidence>
<protein>
    <recommendedName>
        <fullName evidence="4">PAAR motif-containing protein</fullName>
    </recommendedName>
</protein>
<organism evidence="2 3">
    <name type="scientific">Methylomagnum ishizawai</name>
    <dbReference type="NCBI Taxonomy" id="1760988"/>
    <lineage>
        <taxon>Bacteria</taxon>
        <taxon>Pseudomonadati</taxon>
        <taxon>Pseudomonadota</taxon>
        <taxon>Gammaproteobacteria</taxon>
        <taxon>Methylococcales</taxon>
        <taxon>Methylococcaceae</taxon>
        <taxon>Methylomagnum</taxon>
    </lineage>
</organism>
<dbReference type="InterPro" id="IPR045362">
    <property type="entry name" value="CIS_spike_tip"/>
</dbReference>
<proteinExistence type="predicted"/>
<accession>A0A1Y6DBR1</accession>
<feature type="region of interest" description="Disordered" evidence="1">
    <location>
        <begin position="107"/>
        <end position="143"/>
    </location>
</feature>
<evidence type="ECO:0000313" key="3">
    <source>
        <dbReference type="Proteomes" id="UP000192923"/>
    </source>
</evidence>
<gene>
    <name evidence="2" type="ORF">SAMN02949497_0262</name>
</gene>
<dbReference type="Pfam" id="PF19267">
    <property type="entry name" value="CIS_spike_tip"/>
    <property type="match status" value="1"/>
</dbReference>
<reference evidence="2 3" key="1">
    <citation type="submission" date="2016-12" db="EMBL/GenBank/DDBJ databases">
        <authorList>
            <person name="Song W.-J."/>
            <person name="Kurnit D.M."/>
        </authorList>
    </citation>
    <scope>NUCLEOTIDE SEQUENCE [LARGE SCALE GENOMIC DNA]</scope>
    <source>
        <strain evidence="2 3">175</strain>
    </source>
</reference>
<evidence type="ECO:0000313" key="2">
    <source>
        <dbReference type="EMBL" id="SMF97692.1"/>
    </source>
</evidence>
<dbReference type="EMBL" id="FXAM01000003">
    <property type="protein sequence ID" value="SMF97692.1"/>
    <property type="molecule type" value="Genomic_DNA"/>
</dbReference>
<dbReference type="AlphaFoldDB" id="A0A1Y6DBR1"/>
<dbReference type="Proteomes" id="UP000192923">
    <property type="component" value="Unassembled WGS sequence"/>
</dbReference>
<evidence type="ECO:0000256" key="1">
    <source>
        <dbReference type="SAM" id="MobiDB-lite"/>
    </source>
</evidence>
<keyword evidence="3" id="KW-1185">Reference proteome</keyword>
<dbReference type="RefSeq" id="WP_085216711.1">
    <property type="nucleotide sequence ID" value="NZ_FXAM01000003.1"/>
</dbReference>
<dbReference type="OrthoDB" id="5518630at2"/>
<sequence>MSDFILVDGDSAVFLPNFGAAIVMVQPGTLRGSGPATLDGKKICVDGDEKNLAVPGCPYLTPQYSIPGTGTLKIDALAGNQKARKTQTGGKPVLLKGGSFTAKFEVQSPAQQPTPGGPVPDATPQYGGGSGMFNTTNAKFQGS</sequence>